<dbReference type="Proteomes" id="UP001233172">
    <property type="component" value="Unassembled WGS sequence"/>
</dbReference>
<dbReference type="EMBL" id="JASAOG010000003">
    <property type="protein sequence ID" value="KAK0069350.1"/>
    <property type="molecule type" value="Genomic_DNA"/>
</dbReference>
<reference evidence="1" key="1">
    <citation type="journal article" date="2023" name="PLoS Negl. Trop. Dis.">
        <title>A genome sequence for Biomphalaria pfeifferi, the major vector snail for the human-infecting parasite Schistosoma mansoni.</title>
        <authorList>
            <person name="Bu L."/>
            <person name="Lu L."/>
            <person name="Laidemitt M.R."/>
            <person name="Zhang S.M."/>
            <person name="Mutuku M."/>
            <person name="Mkoji G."/>
            <person name="Steinauer M."/>
            <person name="Loker E.S."/>
        </authorList>
    </citation>
    <scope>NUCLEOTIDE SEQUENCE</scope>
    <source>
        <strain evidence="1">KasaAsao</strain>
    </source>
</reference>
<protein>
    <submittedName>
        <fullName evidence="1">Uncharacterized protein</fullName>
    </submittedName>
</protein>
<sequence length="172" mass="19532">ITSLNTRIYLALLPSLSKTSPQWGHLQATTNFSDMIYVRFNSSNNSENVTILPLTPTFKSVRFIVNENLFLTSSDVYYRYVRVNSTQPVTVVLYIMDQTRTSTTLVYPEQIYFSNLFKPTSYLPLSALSQLTADDMSLTVSSESLFLNNITLILNNWCTPTWVMVGTMSVIL</sequence>
<gene>
    <name evidence="1" type="ORF">Bpfe_001532</name>
</gene>
<proteinExistence type="predicted"/>
<feature type="non-terminal residue" evidence="1">
    <location>
        <position position="1"/>
    </location>
</feature>
<dbReference type="AlphaFoldDB" id="A0AAD8FM38"/>
<evidence type="ECO:0000313" key="2">
    <source>
        <dbReference type="Proteomes" id="UP001233172"/>
    </source>
</evidence>
<feature type="non-terminal residue" evidence="1">
    <location>
        <position position="172"/>
    </location>
</feature>
<name>A0AAD8FM38_BIOPF</name>
<evidence type="ECO:0000313" key="1">
    <source>
        <dbReference type="EMBL" id="KAK0069350.1"/>
    </source>
</evidence>
<reference evidence="1" key="2">
    <citation type="submission" date="2023-04" db="EMBL/GenBank/DDBJ databases">
        <authorList>
            <person name="Bu L."/>
            <person name="Lu L."/>
            <person name="Laidemitt M.R."/>
            <person name="Zhang S.M."/>
            <person name="Mutuku M."/>
            <person name="Mkoji G."/>
            <person name="Steinauer M."/>
            <person name="Loker E.S."/>
        </authorList>
    </citation>
    <scope>NUCLEOTIDE SEQUENCE</scope>
    <source>
        <strain evidence="1">KasaAsao</strain>
        <tissue evidence="1">Whole Snail</tissue>
    </source>
</reference>
<comment type="caution">
    <text evidence="1">The sequence shown here is derived from an EMBL/GenBank/DDBJ whole genome shotgun (WGS) entry which is preliminary data.</text>
</comment>
<accession>A0AAD8FM38</accession>
<keyword evidence="2" id="KW-1185">Reference proteome</keyword>
<organism evidence="1 2">
    <name type="scientific">Biomphalaria pfeifferi</name>
    <name type="common">Bloodfluke planorb</name>
    <name type="synonym">Freshwater snail</name>
    <dbReference type="NCBI Taxonomy" id="112525"/>
    <lineage>
        <taxon>Eukaryota</taxon>
        <taxon>Metazoa</taxon>
        <taxon>Spiralia</taxon>
        <taxon>Lophotrochozoa</taxon>
        <taxon>Mollusca</taxon>
        <taxon>Gastropoda</taxon>
        <taxon>Heterobranchia</taxon>
        <taxon>Euthyneura</taxon>
        <taxon>Panpulmonata</taxon>
        <taxon>Hygrophila</taxon>
        <taxon>Lymnaeoidea</taxon>
        <taxon>Planorbidae</taxon>
        <taxon>Biomphalaria</taxon>
    </lineage>
</organism>